<proteinExistence type="predicted"/>
<comment type="caution">
    <text evidence="1">The sequence shown here is derived from an EMBL/GenBank/DDBJ whole genome shotgun (WGS) entry which is preliminary data.</text>
</comment>
<dbReference type="OrthoDB" id="2730545at2759"/>
<dbReference type="AlphaFoldDB" id="G3Y8F5"/>
<gene>
    <name evidence="1" type="ORF">ASPNIDRAFT_45693</name>
</gene>
<organism evidence="1 2">
    <name type="scientific">Aspergillus niger (strain ATCC 1015 / CBS 113.46 / FGSC A1144 / LSHB Ac4 / NCTC 3858a / NRRL 328 / USDA 3528.7)</name>
    <dbReference type="NCBI Taxonomy" id="380704"/>
    <lineage>
        <taxon>Eukaryota</taxon>
        <taxon>Fungi</taxon>
        <taxon>Dikarya</taxon>
        <taxon>Ascomycota</taxon>
        <taxon>Pezizomycotina</taxon>
        <taxon>Eurotiomycetes</taxon>
        <taxon>Eurotiomycetidae</taxon>
        <taxon>Eurotiales</taxon>
        <taxon>Aspergillaceae</taxon>
        <taxon>Aspergillus</taxon>
        <taxon>Aspergillus subgen. Circumdati</taxon>
    </lineage>
</organism>
<protein>
    <submittedName>
        <fullName evidence="1">Uncharacterized protein</fullName>
    </submittedName>
</protein>
<dbReference type="HOGENOM" id="CLU_750009_0_0_1"/>
<dbReference type="EMBL" id="ACJE01000015">
    <property type="protein sequence ID" value="EHA21064.1"/>
    <property type="molecule type" value="Genomic_DNA"/>
</dbReference>
<evidence type="ECO:0000313" key="1">
    <source>
        <dbReference type="EMBL" id="EHA21064.1"/>
    </source>
</evidence>
<reference evidence="1 2" key="1">
    <citation type="journal article" date="2011" name="Genome Res.">
        <title>Comparative genomics of citric-acid-producing Aspergillus niger ATCC 1015 versus enzyme-producing CBS 513.88.</title>
        <authorList>
            <person name="Andersen M.R."/>
            <person name="Salazar M.P."/>
            <person name="Schaap P.J."/>
            <person name="van de Vondervoort P.J."/>
            <person name="Culley D."/>
            <person name="Thykaer J."/>
            <person name="Frisvad J.C."/>
            <person name="Nielsen K.F."/>
            <person name="Albang R."/>
            <person name="Albermann K."/>
            <person name="Berka R.M."/>
            <person name="Braus G.H."/>
            <person name="Braus-Stromeyer S.A."/>
            <person name="Corrochano L.M."/>
            <person name="Dai Z."/>
            <person name="van Dijck P.W."/>
            <person name="Hofmann G."/>
            <person name="Lasure L.L."/>
            <person name="Magnuson J.K."/>
            <person name="Menke H."/>
            <person name="Meijer M."/>
            <person name="Meijer S.L."/>
            <person name="Nielsen J.B."/>
            <person name="Nielsen M.L."/>
            <person name="van Ooyen A.J."/>
            <person name="Pel H.J."/>
            <person name="Poulsen L."/>
            <person name="Samson R.A."/>
            <person name="Stam H."/>
            <person name="Tsang A."/>
            <person name="van den Brink J.M."/>
            <person name="Atkins A."/>
            <person name="Aerts A."/>
            <person name="Shapiro H."/>
            <person name="Pangilinan J."/>
            <person name="Salamov A."/>
            <person name="Lou Y."/>
            <person name="Lindquist E."/>
            <person name="Lucas S."/>
            <person name="Grimwood J."/>
            <person name="Grigoriev I.V."/>
            <person name="Kubicek C.P."/>
            <person name="Martinez D."/>
            <person name="van Peij N.N."/>
            <person name="Roubos J.A."/>
            <person name="Nielsen J."/>
            <person name="Baker S.E."/>
        </authorList>
    </citation>
    <scope>NUCLEOTIDE SEQUENCE [LARGE SCALE GENOMIC DNA]</scope>
    <source>
        <strain evidence="2">ATCC 1015 / CBS 113.46 / FGSC A1144 / LSHB Ac4 / NCTC 3858a / NRRL 328 / USDA 3528.7</strain>
    </source>
</reference>
<name>G3Y8F5_ASPNA</name>
<accession>G3Y8F5</accession>
<evidence type="ECO:0000313" key="2">
    <source>
        <dbReference type="Proteomes" id="UP000009038"/>
    </source>
</evidence>
<sequence length="369" mass="42150">MEFRLNYHLGTGGGRDEIRYSVCQVLIEHQVPHTIWFEDALVHYGVPTAVFDLNILVKDIDMAANLLVKAGWHSDMQIPHLIGNAKVDLVDFPQQRLISPKGQTRTVLLPAADWRFSLTPNTRLEYVPLDIMPSLKVPFPPLAGFLDALIESWLDCPSNYETLSLILACQISYLYAHVPALKQKSFAEQLRYEHRQFYFDVLAGMETGTIPFRRHQLAIRDALLRGQYELRDCSASRDNKDLFNPFGGISFEPLREEQHDEGSHEYYLEKDTRESLANLSCKAITHYLRPYEGKVHIVKIMSNLQAGSDDATGITCLDREAVISHGQSNPIGLWTSRVSDRRKRGYHGEFYDILRTYDAFGDMSSQMIL</sequence>
<dbReference type="Proteomes" id="UP000009038">
    <property type="component" value="Unassembled WGS sequence"/>
</dbReference>